<gene>
    <name evidence="2" type="ORF">A2801_02050</name>
</gene>
<dbReference type="Proteomes" id="UP000177263">
    <property type="component" value="Unassembled WGS sequence"/>
</dbReference>
<proteinExistence type="predicted"/>
<dbReference type="PANTHER" id="PTHR40278">
    <property type="entry name" value="DNA UTILIZATION PROTEIN HOFN"/>
    <property type="match status" value="1"/>
</dbReference>
<evidence type="ECO:0000256" key="1">
    <source>
        <dbReference type="SAM" id="Phobius"/>
    </source>
</evidence>
<reference evidence="2 3" key="1">
    <citation type="journal article" date="2016" name="Nat. Commun.">
        <title>Thousands of microbial genomes shed light on interconnected biogeochemical processes in an aquifer system.</title>
        <authorList>
            <person name="Anantharaman K."/>
            <person name="Brown C.T."/>
            <person name="Hug L.A."/>
            <person name="Sharon I."/>
            <person name="Castelle C.J."/>
            <person name="Probst A.J."/>
            <person name="Thomas B.C."/>
            <person name="Singh A."/>
            <person name="Wilkins M.J."/>
            <person name="Karaoz U."/>
            <person name="Brodie E.L."/>
            <person name="Williams K.H."/>
            <person name="Hubbard S.S."/>
            <person name="Banfield J.F."/>
        </authorList>
    </citation>
    <scope>NUCLEOTIDE SEQUENCE [LARGE SCALE GENOMIC DNA]</scope>
</reference>
<dbReference type="InterPro" id="IPR007813">
    <property type="entry name" value="PilN"/>
</dbReference>
<name>A0A1F7YPL8_9BACT</name>
<protein>
    <submittedName>
        <fullName evidence="2">Uncharacterized protein</fullName>
    </submittedName>
</protein>
<dbReference type="Pfam" id="PF05137">
    <property type="entry name" value="PilN"/>
    <property type="match status" value="1"/>
</dbReference>
<organism evidence="2 3">
    <name type="scientific">Candidatus Woesebacteria bacterium RIFCSPHIGHO2_01_FULL_41_10</name>
    <dbReference type="NCBI Taxonomy" id="1802500"/>
    <lineage>
        <taxon>Bacteria</taxon>
        <taxon>Candidatus Woeseibacteriota</taxon>
    </lineage>
</organism>
<dbReference type="PANTHER" id="PTHR40278:SF1">
    <property type="entry name" value="DNA UTILIZATION PROTEIN HOFN"/>
    <property type="match status" value="1"/>
</dbReference>
<keyword evidence="1" id="KW-0472">Membrane</keyword>
<accession>A0A1F7YPL8</accession>
<comment type="caution">
    <text evidence="2">The sequence shown here is derived from an EMBL/GenBank/DDBJ whole genome shotgun (WGS) entry which is preliminary data.</text>
</comment>
<evidence type="ECO:0000313" key="3">
    <source>
        <dbReference type="Proteomes" id="UP000177263"/>
    </source>
</evidence>
<keyword evidence="1" id="KW-1133">Transmembrane helix</keyword>
<dbReference type="InterPro" id="IPR052534">
    <property type="entry name" value="Extracell_DNA_Util/SecSys_Comp"/>
</dbReference>
<evidence type="ECO:0000313" key="2">
    <source>
        <dbReference type="EMBL" id="OGM29286.1"/>
    </source>
</evidence>
<dbReference type="EMBL" id="MGGM01000015">
    <property type="protein sequence ID" value="OGM29286.1"/>
    <property type="molecule type" value="Genomic_DNA"/>
</dbReference>
<feature type="transmembrane region" description="Helical" evidence="1">
    <location>
        <begin position="37"/>
        <end position="56"/>
    </location>
</feature>
<sequence length="189" mass="21057">MPAKRKKQSNINLLPKDTLRDTTVGQILSWGLTSFRAIVIVVELVVISGFLFRFYLDVQNADLDDKVAQKSALISSYAELEKNFKQTQTKLGIYSNITTEQNTFVPVLEAVVRRLPLDAQLTFVSRNEDTLELIVQSENEQSIEQLVANLQTEPLLANVTLSQVESQAESSLIEFTLRAQIVGANPSSS</sequence>
<keyword evidence="1" id="KW-0812">Transmembrane</keyword>
<dbReference type="STRING" id="1802500.A2801_02050"/>
<dbReference type="AlphaFoldDB" id="A0A1F7YPL8"/>